<accession>A0A1Q2YJ86</accession>
<dbReference type="AlphaFoldDB" id="A0A1Q2YJ86"/>
<gene>
    <name evidence="2" type="ORF">PMKS-003119</name>
</gene>
<evidence type="ECO:0000256" key="1">
    <source>
        <dbReference type="SAM" id="Coils"/>
    </source>
</evidence>
<evidence type="ECO:0000313" key="3">
    <source>
        <dbReference type="Proteomes" id="UP000186136"/>
    </source>
</evidence>
<reference evidence="2 3" key="1">
    <citation type="submission" date="2016-08" db="EMBL/GenBank/DDBJ databases">
        <title>Whole genome shotgun sequence of Pichia membranifaciens KS47-1.</title>
        <authorList>
            <person name="Konishi M."/>
            <person name="Ishida M."/>
            <person name="Arakawa T."/>
            <person name="Kato Y."/>
            <person name="Horiuchi J."/>
        </authorList>
    </citation>
    <scope>NUCLEOTIDE SEQUENCE [LARGE SCALE GENOMIC DNA]</scope>
    <source>
        <strain evidence="2 3">KS47-1</strain>
    </source>
</reference>
<protein>
    <submittedName>
        <fullName evidence="2">Uncharacterized protein</fullName>
    </submittedName>
</protein>
<dbReference type="EMBL" id="BDGI01000128">
    <property type="protein sequence ID" value="GAV29618.1"/>
    <property type="molecule type" value="Genomic_DNA"/>
</dbReference>
<feature type="coiled-coil region" evidence="1">
    <location>
        <begin position="147"/>
        <end position="185"/>
    </location>
</feature>
<comment type="caution">
    <text evidence="2">The sequence shown here is derived from an EMBL/GenBank/DDBJ whole genome shotgun (WGS) entry which is preliminary data.</text>
</comment>
<keyword evidence="1" id="KW-0175">Coiled coil</keyword>
<keyword evidence="3" id="KW-1185">Reference proteome</keyword>
<name>A0A1Q2YJ86_9ASCO</name>
<proteinExistence type="predicted"/>
<organism evidence="2 3">
    <name type="scientific">Pichia membranifaciens</name>
    <dbReference type="NCBI Taxonomy" id="4926"/>
    <lineage>
        <taxon>Eukaryota</taxon>
        <taxon>Fungi</taxon>
        <taxon>Dikarya</taxon>
        <taxon>Ascomycota</taxon>
        <taxon>Saccharomycotina</taxon>
        <taxon>Pichiomycetes</taxon>
        <taxon>Pichiales</taxon>
        <taxon>Pichiaceae</taxon>
        <taxon>Pichia</taxon>
    </lineage>
</organism>
<sequence>MRCSEYEKSVKKRAGVDDACAININKMMYGKHLNLVTPNVAEVITLKHNRFQVTKMNSKEILESYLDRDLAEVFGEKGLQNIVASETDHRLSETETEILTALIQRRHNEVAMERIRKNVSLLVFKNVSQQTAVKNDSENDNAIEDFIARLEKIYSKLENKYLSLEKEKESEVDRLEQLVEDVSKNNLLVFNESDHLDAVTQEINKYNSTMLSKS</sequence>
<dbReference type="Proteomes" id="UP000186136">
    <property type="component" value="Unassembled WGS sequence"/>
</dbReference>
<dbReference type="OrthoDB" id="3996538at2759"/>
<evidence type="ECO:0000313" key="2">
    <source>
        <dbReference type="EMBL" id="GAV29618.1"/>
    </source>
</evidence>